<dbReference type="SUPFAM" id="SSF52425">
    <property type="entry name" value="Cryptochrome/photolyase, N-terminal domain"/>
    <property type="match status" value="1"/>
</dbReference>
<organism evidence="8 9">
    <name type="scientific">Halobellus salinus</name>
    <dbReference type="NCBI Taxonomy" id="931585"/>
    <lineage>
        <taxon>Archaea</taxon>
        <taxon>Methanobacteriati</taxon>
        <taxon>Methanobacteriota</taxon>
        <taxon>Stenosarchaea group</taxon>
        <taxon>Halobacteria</taxon>
        <taxon>Halobacteriales</taxon>
        <taxon>Haloferacaceae</taxon>
        <taxon>Halobellus</taxon>
    </lineage>
</organism>
<dbReference type="InterPro" id="IPR014729">
    <property type="entry name" value="Rossmann-like_a/b/a_fold"/>
</dbReference>
<evidence type="ECO:0000259" key="7">
    <source>
        <dbReference type="PROSITE" id="PS51645"/>
    </source>
</evidence>
<evidence type="ECO:0000256" key="3">
    <source>
        <dbReference type="ARBA" id="ARBA00022991"/>
    </source>
</evidence>
<dbReference type="PROSITE" id="PS00691">
    <property type="entry name" value="DNA_PHOTOLYASES_1_2"/>
    <property type="match status" value="1"/>
</dbReference>
<dbReference type="RefSeq" id="WP_188786489.1">
    <property type="nucleotide sequence ID" value="NZ_BMOC01000005.1"/>
</dbReference>
<keyword evidence="2 4" id="KW-0274">FAD</keyword>
<dbReference type="Gene3D" id="3.40.50.620">
    <property type="entry name" value="HUPs"/>
    <property type="match status" value="1"/>
</dbReference>
<dbReference type="InterPro" id="IPR018394">
    <property type="entry name" value="DNA_photolyase_1_CS_C"/>
</dbReference>
<dbReference type="Proteomes" id="UP000653099">
    <property type="component" value="Unassembled WGS sequence"/>
</dbReference>
<evidence type="ECO:0000256" key="5">
    <source>
        <dbReference type="PIRSR" id="PIRSR602081-2"/>
    </source>
</evidence>
<dbReference type="InterPro" id="IPR002081">
    <property type="entry name" value="Cryptochrome/DNA_photolyase_1"/>
</dbReference>
<feature type="binding site" evidence="4">
    <location>
        <begin position="384"/>
        <end position="386"/>
    </location>
    <ligand>
        <name>FAD</name>
        <dbReference type="ChEBI" id="CHEBI:57692"/>
    </ligand>
</feature>
<dbReference type="InterPro" id="IPR036134">
    <property type="entry name" value="Crypto/Photolyase_FAD-like_sf"/>
</dbReference>
<keyword evidence="3 6" id="KW-0157">Chromophore</keyword>
<evidence type="ECO:0000256" key="2">
    <source>
        <dbReference type="ARBA" id="ARBA00022827"/>
    </source>
</evidence>
<feature type="site" description="Electron transfer via tryptophanyl radical" evidence="5">
    <location>
        <position position="394"/>
    </location>
</feature>
<dbReference type="Gene3D" id="1.10.579.10">
    <property type="entry name" value="DNA Cyclobutane Dipyrimidine Photolyase, subunit A, domain 3"/>
    <property type="match status" value="1"/>
</dbReference>
<comment type="cofactor">
    <cofactor evidence="4">
        <name>FAD</name>
        <dbReference type="ChEBI" id="CHEBI:57692"/>
    </cofactor>
    <text evidence="4">Binds 1 FAD per subunit.</text>
</comment>
<dbReference type="GO" id="GO:0003677">
    <property type="term" value="F:DNA binding"/>
    <property type="evidence" value="ECO:0007669"/>
    <property type="project" value="TreeGrafter"/>
</dbReference>
<dbReference type="PROSITE" id="PS00394">
    <property type="entry name" value="DNA_PHOTOLYASES_1_1"/>
    <property type="match status" value="1"/>
</dbReference>
<sequence>MQIHWHRDDLRPADNRGLAAAAGVAGDGVDNGTPGAIPVFVFDDDILAYAGDARVRFMLDALGSLRWWYRDRGSDLVVARGDPASVLPDLAAEYDADRIVWNKGYSGLARDRDERVRDALDGHKVAHDSFHDAIFHEPGSITTNAGDPYSVFTYFGRKWHDRPKPDPIDPPEPAALADVDGDPLPTIGELGFADPDADVETAGTEAARERLAAFCSDGIYRYDEDRDYPTRSAVSRLSAHLTWGTIGIREVYDATEDARERAENGGADVSGFTPEEQVGSVEEFQSQLAWREFYTHVLYFNPEVVTENYKEYDHDIEWRDDPEELRAWKRGETGYPIVDAGMRQLREEAYMHNRVRMIVASFLTKDLQIDWRAGYHHFRDHLADHDTANDNGGWQWAASTGTDAQPYFRIFNPMTQGERYDPDAEYITRYVPALRGVDADTIHEWHELSPVERARVDTDYPAPIVDHSERREAALSMFEAARGDD</sequence>
<feature type="binding site" evidence="4">
    <location>
        <begin position="287"/>
        <end position="294"/>
    </location>
    <ligand>
        <name>FAD</name>
        <dbReference type="ChEBI" id="CHEBI:57692"/>
    </ligand>
</feature>
<reference evidence="8" key="1">
    <citation type="journal article" date="2014" name="Int. J. Syst. Evol. Microbiol.">
        <title>Complete genome sequence of Corynebacterium casei LMG S-19264T (=DSM 44701T), isolated from a smear-ripened cheese.</title>
        <authorList>
            <consortium name="US DOE Joint Genome Institute (JGI-PGF)"/>
            <person name="Walter F."/>
            <person name="Albersmeier A."/>
            <person name="Kalinowski J."/>
            <person name="Ruckert C."/>
        </authorList>
    </citation>
    <scope>NUCLEOTIDE SEQUENCE</scope>
    <source>
        <strain evidence="8">JCM 14359</strain>
    </source>
</reference>
<dbReference type="EMBL" id="BMOC01000005">
    <property type="protein sequence ID" value="GGJ03819.1"/>
    <property type="molecule type" value="Genomic_DNA"/>
</dbReference>
<dbReference type="InterPro" id="IPR005101">
    <property type="entry name" value="Cryptochr/Photolyase_FAD-bd"/>
</dbReference>
<feature type="domain" description="Photolyase/cryptochrome alpha/beta" evidence="7">
    <location>
        <begin position="1"/>
        <end position="135"/>
    </location>
</feature>
<feature type="binding site" evidence="4">
    <location>
        <position position="222"/>
    </location>
    <ligand>
        <name>FAD</name>
        <dbReference type="ChEBI" id="CHEBI:57692"/>
    </ligand>
</feature>
<comment type="similarity">
    <text evidence="6">Belongs to the DNA photolyase family.</text>
</comment>
<keyword evidence="9" id="KW-1185">Reference proteome</keyword>
<dbReference type="Pfam" id="PF00875">
    <property type="entry name" value="DNA_photolyase"/>
    <property type="match status" value="1"/>
</dbReference>
<evidence type="ECO:0000256" key="4">
    <source>
        <dbReference type="PIRSR" id="PIRSR602081-1"/>
    </source>
</evidence>
<dbReference type="Pfam" id="PF03441">
    <property type="entry name" value="FAD_binding_7"/>
    <property type="match status" value="1"/>
</dbReference>
<dbReference type="GO" id="GO:0006950">
    <property type="term" value="P:response to stress"/>
    <property type="evidence" value="ECO:0007669"/>
    <property type="project" value="UniProtKB-ARBA"/>
</dbReference>
<dbReference type="InterPro" id="IPR006050">
    <property type="entry name" value="DNA_photolyase_N"/>
</dbReference>
<dbReference type="PANTHER" id="PTHR11455">
    <property type="entry name" value="CRYPTOCHROME"/>
    <property type="match status" value="1"/>
</dbReference>
<dbReference type="InterPro" id="IPR036155">
    <property type="entry name" value="Crypto/Photolyase_N_sf"/>
</dbReference>
<dbReference type="OrthoDB" id="11721at2157"/>
<proteinExistence type="inferred from homology"/>
<dbReference type="GO" id="GO:0003904">
    <property type="term" value="F:deoxyribodipyrimidine photo-lyase activity"/>
    <property type="evidence" value="ECO:0007669"/>
    <property type="project" value="TreeGrafter"/>
</dbReference>
<name>A0A830E9L9_9EURY</name>
<evidence type="ECO:0000256" key="6">
    <source>
        <dbReference type="RuleBase" id="RU004182"/>
    </source>
</evidence>
<dbReference type="PRINTS" id="PR00147">
    <property type="entry name" value="DNAPHOTLYASE"/>
</dbReference>
<comment type="caution">
    <text evidence="8">The sequence shown here is derived from an EMBL/GenBank/DDBJ whole genome shotgun (WGS) entry which is preliminary data.</text>
</comment>
<feature type="site" description="Electron transfer via tryptophanyl radical" evidence="5">
    <location>
        <position position="371"/>
    </location>
</feature>
<evidence type="ECO:0000313" key="8">
    <source>
        <dbReference type="EMBL" id="GGJ03819.1"/>
    </source>
</evidence>
<dbReference type="GO" id="GO:0006139">
    <property type="term" value="P:nucleobase-containing compound metabolic process"/>
    <property type="evidence" value="ECO:0007669"/>
    <property type="project" value="UniProtKB-ARBA"/>
</dbReference>
<dbReference type="PANTHER" id="PTHR11455:SF9">
    <property type="entry name" value="CRYPTOCHROME CIRCADIAN CLOCK 5 ISOFORM X1"/>
    <property type="match status" value="1"/>
</dbReference>
<evidence type="ECO:0000256" key="1">
    <source>
        <dbReference type="ARBA" id="ARBA00022630"/>
    </source>
</evidence>
<evidence type="ECO:0000313" key="9">
    <source>
        <dbReference type="Proteomes" id="UP000653099"/>
    </source>
</evidence>
<dbReference type="AlphaFoldDB" id="A0A830E9L9"/>
<keyword evidence="8" id="KW-0456">Lyase</keyword>
<dbReference type="SUPFAM" id="SSF48173">
    <property type="entry name" value="Cryptochrome/photolyase FAD-binding domain"/>
    <property type="match status" value="1"/>
</dbReference>
<dbReference type="Gene3D" id="1.25.40.80">
    <property type="match status" value="1"/>
</dbReference>
<reference evidence="8" key="2">
    <citation type="submission" date="2020-09" db="EMBL/GenBank/DDBJ databases">
        <authorList>
            <person name="Sun Q."/>
            <person name="Ohkuma M."/>
        </authorList>
    </citation>
    <scope>NUCLEOTIDE SEQUENCE</scope>
    <source>
        <strain evidence="8">JCM 14359</strain>
    </source>
</reference>
<protein>
    <submittedName>
        <fullName evidence="8">Deoxyribodipyrimidine photo-lyase</fullName>
    </submittedName>
</protein>
<feature type="binding site" evidence="4">
    <location>
        <position position="284"/>
    </location>
    <ligand>
        <name>FAD</name>
        <dbReference type="ChEBI" id="CHEBI:57692"/>
    </ligand>
</feature>
<accession>A0A830E9L9</accession>
<feature type="site" description="Electron transfer via tryptophanyl radical" evidence="5">
    <location>
        <position position="318"/>
    </location>
</feature>
<gene>
    <name evidence="8" type="ORF">GCM10008995_12060</name>
</gene>
<dbReference type="GO" id="GO:0071949">
    <property type="term" value="F:FAD binding"/>
    <property type="evidence" value="ECO:0007669"/>
    <property type="project" value="TreeGrafter"/>
</dbReference>
<keyword evidence="1 4" id="KW-0285">Flavoprotein</keyword>
<dbReference type="PROSITE" id="PS51645">
    <property type="entry name" value="PHR_CRY_ALPHA_BETA"/>
    <property type="match status" value="1"/>
</dbReference>